<dbReference type="Pfam" id="PF01642">
    <property type="entry name" value="MM_CoA_mutase"/>
    <property type="match status" value="1"/>
</dbReference>
<feature type="domain" description="Methylmalonyl-CoA mutase alpha/beta chain catalytic" evidence="1">
    <location>
        <begin position="69"/>
        <end position="453"/>
    </location>
</feature>
<dbReference type="RefSeq" id="WP_367723980.1">
    <property type="nucleotide sequence ID" value="NZ_JBFOCI010000003.1"/>
</dbReference>
<sequence>MNLARVLGEIEFPAASRDRWRSLAEKTIGSAAFEDALVSHSDDGIAIQPIHERVADPALIARRRPELPWLAAQRIDDPDPARANRQALEDVAQGATGLALVFEGAPNAFGYGLPAAPETLATVLEGVPLSRVHLRLDVHPASRAMADWFVAYLTAQRADPSKLSLSFGIDPAAIFAGTGRLSMTIEALKASMPQSLAHFFAVGVPGVLLEADGRVYHNAGATEAQELGAALASAAAHLRLFEDARQALVYAAPHIGFAVSIDQDQFMSIAKIRALRRLWARMLELCSIPASPATIHAETSWRMMTTADPETNILRSAIACFAAAVGGADSISVLPHTIAHGLPEGFARRVARNTQLVMASESHLDFVADPAAGAGSIEALTDALCERAWAEFQFIEREGGILECLAAGHLQRRIGAASDARLLRYREGGSQIVGATVYQLANERPVETLAAERRPLPTEGAAFCEKLDSLRIEEAIGASS</sequence>
<comment type="caution">
    <text evidence="2">The sequence shown here is derived from an EMBL/GenBank/DDBJ whole genome shotgun (WGS) entry which is preliminary data.</text>
</comment>
<dbReference type="EMBL" id="JBFOCI010000003">
    <property type="protein sequence ID" value="MEW9806854.1"/>
    <property type="molecule type" value="Genomic_DNA"/>
</dbReference>
<organism evidence="2 3">
    <name type="scientific">Mesorhizobium marinum</name>
    <dbReference type="NCBI Taxonomy" id="3228790"/>
    <lineage>
        <taxon>Bacteria</taxon>
        <taxon>Pseudomonadati</taxon>
        <taxon>Pseudomonadota</taxon>
        <taxon>Alphaproteobacteria</taxon>
        <taxon>Hyphomicrobiales</taxon>
        <taxon>Phyllobacteriaceae</taxon>
        <taxon>Mesorhizobium</taxon>
    </lineage>
</organism>
<reference evidence="2 3" key="1">
    <citation type="submission" date="2024-06" db="EMBL/GenBank/DDBJ databases">
        <authorList>
            <person name="Tuo L."/>
        </authorList>
    </citation>
    <scope>NUCLEOTIDE SEQUENCE [LARGE SCALE GENOMIC DNA]</scope>
    <source>
        <strain evidence="2 3">ZMM04-5</strain>
    </source>
</reference>
<proteinExistence type="predicted"/>
<name>A0ABV3R0K2_9HYPH</name>
<dbReference type="PANTHER" id="PTHR48101">
    <property type="entry name" value="METHYLMALONYL-COA MUTASE, MITOCHONDRIAL-RELATED"/>
    <property type="match status" value="1"/>
</dbReference>
<dbReference type="SUPFAM" id="SSF51703">
    <property type="entry name" value="Cobalamin (vitamin B12)-dependent enzymes"/>
    <property type="match status" value="1"/>
</dbReference>
<gene>
    <name evidence="2" type="ORF">ABUE31_12755</name>
</gene>
<evidence type="ECO:0000313" key="3">
    <source>
        <dbReference type="Proteomes" id="UP001556196"/>
    </source>
</evidence>
<dbReference type="InterPro" id="IPR016176">
    <property type="entry name" value="Cbl-dep_enz_cat"/>
</dbReference>
<evidence type="ECO:0000313" key="2">
    <source>
        <dbReference type="EMBL" id="MEW9806854.1"/>
    </source>
</evidence>
<dbReference type="InterPro" id="IPR006099">
    <property type="entry name" value="MeMalonylCoA_mutase_a/b_cat"/>
</dbReference>
<protein>
    <submittedName>
        <fullName evidence="2">Methylmalonyl-CoA mutase family protein</fullName>
    </submittedName>
</protein>
<dbReference type="Proteomes" id="UP001556196">
    <property type="component" value="Unassembled WGS sequence"/>
</dbReference>
<accession>A0ABV3R0K2</accession>
<dbReference type="Gene3D" id="3.20.20.240">
    <property type="entry name" value="Methylmalonyl-CoA mutase"/>
    <property type="match status" value="1"/>
</dbReference>
<dbReference type="PANTHER" id="PTHR48101:SF4">
    <property type="entry name" value="METHYLMALONYL-COA MUTASE, MITOCHONDRIAL"/>
    <property type="match status" value="1"/>
</dbReference>
<evidence type="ECO:0000259" key="1">
    <source>
        <dbReference type="Pfam" id="PF01642"/>
    </source>
</evidence>
<keyword evidence="3" id="KW-1185">Reference proteome</keyword>